<sequence>MIEVIKTFELEDYKVLLCYDEKELPRKKQTLALLEQYNIKYEIESFNYRITKGDRLRMMKPVYNGVKLAFIGNCCDELLIYKATRYVSNGGTLIYFDDGTATIQFFNGLFQLSDKLRSYYNLVCKLRNLDFDKYFFTIYKGLKDGKHICLDNKFTYFVSQQMNKAEKKDIILLGVYSDRFCEEEQIGPAIFVKKLREYIVQLKQTYPEERIIYVPHGKDTFQEPKQICEELEIMYQPSEISVEMLLLDALNRPRAVYGFTSSALYNVKMLFPDTEVYNVTFTGNTPLNDRVENASRYYEKHGITRVVLDINK</sequence>
<evidence type="ECO:0000313" key="2">
    <source>
        <dbReference type="Proteomes" id="UP000600600"/>
    </source>
</evidence>
<proteinExistence type="predicted"/>
<accession>A0ABR7CEY6</accession>
<comment type="caution">
    <text evidence="1">The sequence shown here is derived from an EMBL/GenBank/DDBJ whole genome shotgun (WGS) entry which is preliminary data.</text>
</comment>
<protein>
    <submittedName>
        <fullName evidence="1">Uncharacterized protein</fullName>
    </submittedName>
</protein>
<dbReference type="Pfam" id="PF07388">
    <property type="entry name" value="A-2_8-polyST"/>
    <property type="match status" value="1"/>
</dbReference>
<dbReference type="InterPro" id="IPR010866">
    <property type="entry name" value="A-2_8-polyST"/>
</dbReference>
<keyword evidence="2" id="KW-1185">Reference proteome</keyword>
<name>A0ABR7CEY6_9BACE</name>
<evidence type="ECO:0000313" key="1">
    <source>
        <dbReference type="EMBL" id="MBC5606372.1"/>
    </source>
</evidence>
<dbReference type="EMBL" id="JACOOE010000009">
    <property type="protein sequence ID" value="MBC5606372.1"/>
    <property type="molecule type" value="Genomic_DNA"/>
</dbReference>
<gene>
    <name evidence="1" type="ORF">H8S67_17105</name>
</gene>
<organism evidence="1 2">
    <name type="scientific">Bacteroides difficilis</name>
    <dbReference type="NCBI Taxonomy" id="2763021"/>
    <lineage>
        <taxon>Bacteria</taxon>
        <taxon>Pseudomonadati</taxon>
        <taxon>Bacteroidota</taxon>
        <taxon>Bacteroidia</taxon>
        <taxon>Bacteroidales</taxon>
        <taxon>Bacteroidaceae</taxon>
        <taxon>Bacteroides</taxon>
    </lineage>
</organism>
<dbReference type="Proteomes" id="UP000600600">
    <property type="component" value="Unassembled WGS sequence"/>
</dbReference>
<dbReference type="Gene3D" id="3.40.50.11110">
    <property type="entry name" value="Sialyltransferase, C-terminal GT-B Rossman nucleotide-binding domain"/>
    <property type="match status" value="1"/>
</dbReference>
<reference evidence="1 2" key="1">
    <citation type="submission" date="2020-08" db="EMBL/GenBank/DDBJ databases">
        <title>Genome public.</title>
        <authorList>
            <person name="Liu C."/>
            <person name="Sun Q."/>
        </authorList>
    </citation>
    <scope>NUCLEOTIDE SEQUENCE [LARGE SCALE GENOMIC DNA]</scope>
    <source>
        <strain evidence="1 2">M27</strain>
    </source>
</reference>